<feature type="compositionally biased region" description="Polar residues" evidence="1">
    <location>
        <begin position="79"/>
        <end position="88"/>
    </location>
</feature>
<evidence type="ECO:0000256" key="1">
    <source>
        <dbReference type="SAM" id="MobiDB-lite"/>
    </source>
</evidence>
<keyword evidence="3" id="KW-1185">Reference proteome</keyword>
<evidence type="ECO:0000313" key="2">
    <source>
        <dbReference type="EMBL" id="CAK9224429.1"/>
    </source>
</evidence>
<dbReference type="Proteomes" id="UP001497512">
    <property type="component" value="Chromosome 4"/>
</dbReference>
<feature type="region of interest" description="Disordered" evidence="1">
    <location>
        <begin position="79"/>
        <end position="106"/>
    </location>
</feature>
<accession>A0ABP0UQJ9</accession>
<evidence type="ECO:0000313" key="3">
    <source>
        <dbReference type="Proteomes" id="UP001497512"/>
    </source>
</evidence>
<proteinExistence type="predicted"/>
<reference evidence="2" key="1">
    <citation type="submission" date="2024-02" db="EMBL/GenBank/DDBJ databases">
        <authorList>
            <consortium name="ELIXIR-Norway"/>
            <consortium name="Elixir Norway"/>
        </authorList>
    </citation>
    <scope>NUCLEOTIDE SEQUENCE</scope>
</reference>
<name>A0ABP0UQJ9_9BRYO</name>
<organism evidence="2 3">
    <name type="scientific">Sphagnum troendelagicum</name>
    <dbReference type="NCBI Taxonomy" id="128251"/>
    <lineage>
        <taxon>Eukaryota</taxon>
        <taxon>Viridiplantae</taxon>
        <taxon>Streptophyta</taxon>
        <taxon>Embryophyta</taxon>
        <taxon>Bryophyta</taxon>
        <taxon>Sphagnophytina</taxon>
        <taxon>Sphagnopsida</taxon>
        <taxon>Sphagnales</taxon>
        <taxon>Sphagnaceae</taxon>
        <taxon>Sphagnum</taxon>
    </lineage>
</organism>
<protein>
    <submittedName>
        <fullName evidence="2">Uncharacterized protein</fullName>
    </submittedName>
</protein>
<gene>
    <name evidence="2" type="ORF">CSSPTR1EN2_LOCUS17327</name>
</gene>
<sequence length="106" mass="12033">MFLVTVSLEELSFVDRALALVKYGQETFTTWQGHAARFPDALKSNCLQPQPLPTTKFAVNTGCTGNRKPLDAALQMTVPQRETQTSAHQIKRRLAQYPTRRKETRK</sequence>
<dbReference type="EMBL" id="OZ019896">
    <property type="protein sequence ID" value="CAK9224429.1"/>
    <property type="molecule type" value="Genomic_DNA"/>
</dbReference>